<dbReference type="Gene3D" id="1.10.260.40">
    <property type="entry name" value="lambda repressor-like DNA-binding domains"/>
    <property type="match status" value="1"/>
</dbReference>
<dbReference type="PROSITE" id="PS50943">
    <property type="entry name" value="HTH_CROC1"/>
    <property type="match status" value="1"/>
</dbReference>
<organism evidence="3 4">
    <name type="scientific">Flavivirga amylovorans</name>
    <dbReference type="NCBI Taxonomy" id="870486"/>
    <lineage>
        <taxon>Bacteria</taxon>
        <taxon>Pseudomonadati</taxon>
        <taxon>Bacteroidota</taxon>
        <taxon>Flavobacteriia</taxon>
        <taxon>Flavobacteriales</taxon>
        <taxon>Flavobacteriaceae</taxon>
        <taxon>Flavivirga</taxon>
    </lineage>
</organism>
<dbReference type="PANTHER" id="PTHR46797:SF1">
    <property type="entry name" value="METHYLPHOSPHONATE SYNTHASE"/>
    <property type="match status" value="1"/>
</dbReference>
<dbReference type="EMBL" id="JAUOEM010000002">
    <property type="protein sequence ID" value="MDO5987071.1"/>
    <property type="molecule type" value="Genomic_DNA"/>
</dbReference>
<dbReference type="Pfam" id="PF01381">
    <property type="entry name" value="HTH_3"/>
    <property type="match status" value="1"/>
</dbReference>
<proteinExistence type="predicted"/>
<dbReference type="RefSeq" id="WP_303281616.1">
    <property type="nucleotide sequence ID" value="NZ_BAABCZ010000005.1"/>
</dbReference>
<evidence type="ECO:0000259" key="2">
    <source>
        <dbReference type="PROSITE" id="PS50943"/>
    </source>
</evidence>
<evidence type="ECO:0000313" key="4">
    <source>
        <dbReference type="Proteomes" id="UP001176891"/>
    </source>
</evidence>
<dbReference type="CDD" id="cd00093">
    <property type="entry name" value="HTH_XRE"/>
    <property type="match status" value="1"/>
</dbReference>
<dbReference type="Proteomes" id="UP001176891">
    <property type="component" value="Unassembled WGS sequence"/>
</dbReference>
<comment type="caution">
    <text evidence="3">The sequence shown here is derived from an EMBL/GenBank/DDBJ whole genome shotgun (WGS) entry which is preliminary data.</text>
</comment>
<name>A0ABT8WZG4_9FLAO</name>
<gene>
    <name evidence="3" type="ORF">Q4Q39_06575</name>
</gene>
<sequence>MTFGERILSIRKRLKWSQDDLAKKIGTSAPIIGRYERNEIKPAIDTAKNIADELGVTIDFLLGGDKKHLFALLDAFLRDAKAKKAYS</sequence>
<dbReference type="InterPro" id="IPR010982">
    <property type="entry name" value="Lambda_DNA-bd_dom_sf"/>
</dbReference>
<feature type="domain" description="HTH cro/C1-type" evidence="2">
    <location>
        <begin position="7"/>
        <end position="61"/>
    </location>
</feature>
<dbReference type="InterPro" id="IPR001387">
    <property type="entry name" value="Cro/C1-type_HTH"/>
</dbReference>
<dbReference type="PANTHER" id="PTHR46797">
    <property type="entry name" value="HTH-TYPE TRANSCRIPTIONAL REGULATOR"/>
    <property type="match status" value="1"/>
</dbReference>
<dbReference type="InterPro" id="IPR050807">
    <property type="entry name" value="TransReg_Diox_bact_type"/>
</dbReference>
<dbReference type="SUPFAM" id="SSF47413">
    <property type="entry name" value="lambda repressor-like DNA-binding domains"/>
    <property type="match status" value="1"/>
</dbReference>
<keyword evidence="4" id="KW-1185">Reference proteome</keyword>
<dbReference type="SMART" id="SM00530">
    <property type="entry name" value="HTH_XRE"/>
    <property type="match status" value="1"/>
</dbReference>
<evidence type="ECO:0000313" key="3">
    <source>
        <dbReference type="EMBL" id="MDO5987071.1"/>
    </source>
</evidence>
<reference evidence="3" key="1">
    <citation type="submission" date="2023-07" db="EMBL/GenBank/DDBJ databases">
        <title>Two novel species in the genus Flavivirga.</title>
        <authorList>
            <person name="Kwon K."/>
        </authorList>
    </citation>
    <scope>NUCLEOTIDE SEQUENCE</scope>
    <source>
        <strain evidence="3">KACC 14157</strain>
    </source>
</reference>
<protein>
    <submittedName>
        <fullName evidence="3">Helix-turn-helix transcriptional regulator</fullName>
    </submittedName>
</protein>
<keyword evidence="1" id="KW-0238">DNA-binding</keyword>
<accession>A0ABT8WZG4</accession>
<evidence type="ECO:0000256" key="1">
    <source>
        <dbReference type="ARBA" id="ARBA00023125"/>
    </source>
</evidence>